<dbReference type="RefSeq" id="WP_043682962.1">
    <property type="nucleotide sequence ID" value="NZ_JACHIB010000002.1"/>
</dbReference>
<dbReference type="EMBL" id="JACHIB010000002">
    <property type="protein sequence ID" value="MBB6082308.1"/>
    <property type="molecule type" value="Genomic_DNA"/>
</dbReference>
<accession>A0A7W9WMB0</accession>
<proteinExistence type="predicted"/>
<dbReference type="Proteomes" id="UP000541136">
    <property type="component" value="Unassembled WGS sequence"/>
</dbReference>
<protein>
    <submittedName>
        <fullName evidence="1">Uncharacterized protein</fullName>
    </submittedName>
</protein>
<evidence type="ECO:0000313" key="1">
    <source>
        <dbReference type="EMBL" id="MBB6082308.1"/>
    </source>
</evidence>
<name>A0A7W9WMB0_CASDE</name>
<evidence type="ECO:0000313" key="2">
    <source>
        <dbReference type="Proteomes" id="UP000541136"/>
    </source>
</evidence>
<organism evidence="1 2">
    <name type="scientific">Castellaniella defragrans</name>
    <name type="common">Alcaligenes defragrans</name>
    <dbReference type="NCBI Taxonomy" id="75697"/>
    <lineage>
        <taxon>Bacteria</taxon>
        <taxon>Pseudomonadati</taxon>
        <taxon>Pseudomonadota</taxon>
        <taxon>Betaproteobacteria</taxon>
        <taxon>Burkholderiales</taxon>
        <taxon>Alcaligenaceae</taxon>
        <taxon>Castellaniella</taxon>
    </lineage>
</organism>
<reference evidence="1 2" key="1">
    <citation type="submission" date="2020-08" db="EMBL/GenBank/DDBJ databases">
        <title>Genomic Encyclopedia of Type Strains, Phase IV (KMG-IV): sequencing the most valuable type-strain genomes for metagenomic binning, comparative biology and taxonomic classification.</title>
        <authorList>
            <person name="Goeker M."/>
        </authorList>
    </citation>
    <scope>NUCLEOTIDE SEQUENCE [LARGE SCALE GENOMIC DNA]</scope>
    <source>
        <strain evidence="1 2">DSM 12141</strain>
    </source>
</reference>
<sequence>MPYDLFNEAYYLAYNPDVAAAVAQGGLTAEQHFNLYGKAEGRAPPALCSTRNTIWRPTRMSPPPCRPA</sequence>
<gene>
    <name evidence="1" type="ORF">HNR28_000328</name>
</gene>
<comment type="caution">
    <text evidence="1">The sequence shown here is derived from an EMBL/GenBank/DDBJ whole genome shotgun (WGS) entry which is preliminary data.</text>
</comment>
<dbReference type="AlphaFoldDB" id="A0A7W9WMB0"/>